<dbReference type="SMART" id="SM00342">
    <property type="entry name" value="HTH_ARAC"/>
    <property type="match status" value="1"/>
</dbReference>
<dbReference type="SUPFAM" id="SSF46689">
    <property type="entry name" value="Homeodomain-like"/>
    <property type="match status" value="2"/>
</dbReference>
<evidence type="ECO:0000256" key="1">
    <source>
        <dbReference type="ARBA" id="ARBA00023015"/>
    </source>
</evidence>
<dbReference type="InterPro" id="IPR014710">
    <property type="entry name" value="RmlC-like_jellyroll"/>
</dbReference>
<evidence type="ECO:0000313" key="6">
    <source>
        <dbReference type="Proteomes" id="UP000184080"/>
    </source>
</evidence>
<evidence type="ECO:0000256" key="2">
    <source>
        <dbReference type="ARBA" id="ARBA00023125"/>
    </source>
</evidence>
<dbReference type="PANTHER" id="PTHR43280:SF34">
    <property type="entry name" value="ARAC-FAMILY TRANSCRIPTIONAL REGULATOR"/>
    <property type="match status" value="1"/>
</dbReference>
<gene>
    <name evidence="5" type="ORF">SAMN05444401_3689</name>
</gene>
<dbReference type="PRINTS" id="PR00032">
    <property type="entry name" value="HTHARAC"/>
</dbReference>
<evidence type="ECO:0000256" key="3">
    <source>
        <dbReference type="ARBA" id="ARBA00023163"/>
    </source>
</evidence>
<dbReference type="Gene3D" id="2.60.120.10">
    <property type="entry name" value="Jelly Rolls"/>
    <property type="match status" value="1"/>
</dbReference>
<keyword evidence="3" id="KW-0804">Transcription</keyword>
<keyword evidence="6" id="KW-1185">Reference proteome</keyword>
<dbReference type="Gene3D" id="1.10.10.60">
    <property type="entry name" value="Homeodomain-like"/>
    <property type="match status" value="2"/>
</dbReference>
<keyword evidence="2" id="KW-0238">DNA-binding</keyword>
<dbReference type="Pfam" id="PF02311">
    <property type="entry name" value="AraC_binding"/>
    <property type="match status" value="1"/>
</dbReference>
<evidence type="ECO:0000259" key="4">
    <source>
        <dbReference type="PROSITE" id="PS01124"/>
    </source>
</evidence>
<dbReference type="InterPro" id="IPR003313">
    <property type="entry name" value="AraC-bd"/>
</dbReference>
<dbReference type="InterPro" id="IPR018060">
    <property type="entry name" value="HTH_AraC"/>
</dbReference>
<dbReference type="PROSITE" id="PS00041">
    <property type="entry name" value="HTH_ARAC_FAMILY_1"/>
    <property type="match status" value="1"/>
</dbReference>
<protein>
    <submittedName>
        <fullName evidence="5">Transcriptional regulator, AraC family</fullName>
    </submittedName>
</protein>
<name>A0A1M6LL80_9CLOT</name>
<dbReference type="InterPro" id="IPR020449">
    <property type="entry name" value="Tscrpt_reg_AraC-type_HTH"/>
</dbReference>
<dbReference type="Pfam" id="PF12833">
    <property type="entry name" value="HTH_18"/>
    <property type="match status" value="1"/>
</dbReference>
<dbReference type="GO" id="GO:0003700">
    <property type="term" value="F:DNA-binding transcription factor activity"/>
    <property type="evidence" value="ECO:0007669"/>
    <property type="project" value="InterPro"/>
</dbReference>
<dbReference type="STRING" id="1121298.SAMN05444401_3689"/>
<sequence length="293" mass="34345">MESNKRGYLKSDFEMFHIKDQKSMEFDYHHHDFHKIVVFISGKVTYHIEGKAYKLEPWDILLIGNTEIHKPVIDASEVYERMVLWVYPDFLEKSSSKESDLLSCFSKASQEEYHLLRLNKEKILAVRGLLNNLELARKGKDFGHDILKNALFIQFIIMLNRLFLESKNSKEEKGIEYDKNISSIINYINANLAGDLSIEDISSKFFMSRYYLMHKFKQETGSSIYSYIIQKRLILAKALIRQGYPMTQVATNTGFGDYSSFVRAFKKNFSMSPREYYHNLQNTENGNIEDMDI</sequence>
<proteinExistence type="predicted"/>
<dbReference type="EMBL" id="FQZO01000007">
    <property type="protein sequence ID" value="SHJ71971.1"/>
    <property type="molecule type" value="Genomic_DNA"/>
</dbReference>
<accession>A0A1M6LL80</accession>
<keyword evidence="1" id="KW-0805">Transcription regulation</keyword>
<dbReference type="SUPFAM" id="SSF51215">
    <property type="entry name" value="Regulatory protein AraC"/>
    <property type="match status" value="1"/>
</dbReference>
<organism evidence="5 6">
    <name type="scientific">Clostridium amylolyticum</name>
    <dbReference type="NCBI Taxonomy" id="1121298"/>
    <lineage>
        <taxon>Bacteria</taxon>
        <taxon>Bacillati</taxon>
        <taxon>Bacillota</taxon>
        <taxon>Clostridia</taxon>
        <taxon>Eubacteriales</taxon>
        <taxon>Clostridiaceae</taxon>
        <taxon>Clostridium</taxon>
    </lineage>
</organism>
<evidence type="ECO:0000313" key="5">
    <source>
        <dbReference type="EMBL" id="SHJ71971.1"/>
    </source>
</evidence>
<feature type="domain" description="HTH araC/xylS-type" evidence="4">
    <location>
        <begin position="182"/>
        <end position="279"/>
    </location>
</feature>
<dbReference type="InterPro" id="IPR018062">
    <property type="entry name" value="HTH_AraC-typ_CS"/>
</dbReference>
<dbReference type="GO" id="GO:0043565">
    <property type="term" value="F:sequence-specific DNA binding"/>
    <property type="evidence" value="ECO:0007669"/>
    <property type="project" value="InterPro"/>
</dbReference>
<dbReference type="InterPro" id="IPR009057">
    <property type="entry name" value="Homeodomain-like_sf"/>
</dbReference>
<dbReference type="PANTHER" id="PTHR43280">
    <property type="entry name" value="ARAC-FAMILY TRANSCRIPTIONAL REGULATOR"/>
    <property type="match status" value="1"/>
</dbReference>
<dbReference type="AlphaFoldDB" id="A0A1M6LL80"/>
<dbReference type="Proteomes" id="UP000184080">
    <property type="component" value="Unassembled WGS sequence"/>
</dbReference>
<reference evidence="5 6" key="1">
    <citation type="submission" date="2016-11" db="EMBL/GenBank/DDBJ databases">
        <authorList>
            <person name="Jaros S."/>
            <person name="Januszkiewicz K."/>
            <person name="Wedrychowicz H."/>
        </authorList>
    </citation>
    <scope>NUCLEOTIDE SEQUENCE [LARGE SCALE GENOMIC DNA]</scope>
    <source>
        <strain evidence="5 6">DSM 21864</strain>
    </source>
</reference>
<dbReference type="InterPro" id="IPR037923">
    <property type="entry name" value="HTH-like"/>
</dbReference>
<dbReference type="PROSITE" id="PS01124">
    <property type="entry name" value="HTH_ARAC_FAMILY_2"/>
    <property type="match status" value="1"/>
</dbReference>